<gene>
    <name evidence="20" type="ORF">FC82_GL002217</name>
</gene>
<comment type="catalytic activity">
    <reaction evidence="3">
        <text>adenosylcob(III)inamide + GTP = adenosylcob(III)inamide phosphate + GDP + H(+)</text>
        <dbReference type="Rhea" id="RHEA:15765"/>
        <dbReference type="ChEBI" id="CHEBI:2480"/>
        <dbReference type="ChEBI" id="CHEBI:15378"/>
        <dbReference type="ChEBI" id="CHEBI:37565"/>
        <dbReference type="ChEBI" id="CHEBI:58189"/>
        <dbReference type="ChEBI" id="CHEBI:58502"/>
        <dbReference type="EC" id="2.7.1.156"/>
    </reaction>
</comment>
<feature type="binding site" evidence="19">
    <location>
        <position position="65"/>
    </location>
    <ligand>
        <name>GTP</name>
        <dbReference type="ChEBI" id="CHEBI:37565"/>
    </ligand>
</feature>
<dbReference type="PANTHER" id="PTHR34848:SF1">
    <property type="entry name" value="BIFUNCTIONAL ADENOSYLCOBALAMIN BIOSYNTHESIS PROTEIN COBU"/>
    <property type="match status" value="1"/>
</dbReference>
<evidence type="ECO:0000256" key="3">
    <source>
        <dbReference type="ARBA" id="ARBA00001522"/>
    </source>
</evidence>
<proteinExistence type="inferred from homology"/>
<comment type="similarity">
    <text evidence="7">Belongs to the CobU/CobP family.</text>
</comment>
<evidence type="ECO:0000313" key="21">
    <source>
        <dbReference type="Proteomes" id="UP000051845"/>
    </source>
</evidence>
<evidence type="ECO:0000256" key="18">
    <source>
        <dbReference type="PIRSR" id="PIRSR006135-1"/>
    </source>
</evidence>
<organism evidence="20 21">
    <name type="scientific">Secundilactobacillus collinoides DSM 20515 = JCM 1123</name>
    <dbReference type="NCBI Taxonomy" id="1423733"/>
    <lineage>
        <taxon>Bacteria</taxon>
        <taxon>Bacillati</taxon>
        <taxon>Bacillota</taxon>
        <taxon>Bacilli</taxon>
        <taxon>Lactobacillales</taxon>
        <taxon>Lactobacillaceae</taxon>
        <taxon>Secundilactobacillus</taxon>
    </lineage>
</organism>
<keyword evidence="13 20" id="KW-0418">Kinase</keyword>
<evidence type="ECO:0000256" key="15">
    <source>
        <dbReference type="ARBA" id="ARBA00023134"/>
    </source>
</evidence>
<evidence type="ECO:0000256" key="12">
    <source>
        <dbReference type="ARBA" id="ARBA00022741"/>
    </source>
</evidence>
<dbReference type="GO" id="GO:0043752">
    <property type="term" value="F:adenosylcobinamide kinase activity"/>
    <property type="evidence" value="ECO:0007669"/>
    <property type="project" value="UniProtKB-EC"/>
</dbReference>
<keyword evidence="11" id="KW-0808">Transferase</keyword>
<dbReference type="EC" id="2.7.7.62" evidence="9"/>
<evidence type="ECO:0000256" key="4">
    <source>
        <dbReference type="ARBA" id="ARBA00003889"/>
    </source>
</evidence>
<keyword evidence="10" id="KW-0169">Cobalamin biosynthesis</keyword>
<evidence type="ECO:0000256" key="5">
    <source>
        <dbReference type="ARBA" id="ARBA00004692"/>
    </source>
</evidence>
<dbReference type="Pfam" id="PF02283">
    <property type="entry name" value="CobU"/>
    <property type="match status" value="1"/>
</dbReference>
<comment type="caution">
    <text evidence="20">The sequence shown here is derived from an EMBL/GenBank/DDBJ whole genome shotgun (WGS) entry which is preliminary data.</text>
</comment>
<dbReference type="SUPFAM" id="SSF52540">
    <property type="entry name" value="P-loop containing nucleoside triphosphate hydrolases"/>
    <property type="match status" value="1"/>
</dbReference>
<keyword evidence="14" id="KW-0067">ATP-binding</keyword>
<dbReference type="InterPro" id="IPR027417">
    <property type="entry name" value="P-loop_NTPase"/>
</dbReference>
<feature type="binding site" evidence="19">
    <location>
        <begin position="34"/>
        <end position="36"/>
    </location>
    <ligand>
        <name>GTP</name>
        <dbReference type="ChEBI" id="CHEBI:37565"/>
    </ligand>
</feature>
<dbReference type="CDD" id="cd00544">
    <property type="entry name" value="CobU"/>
    <property type="match status" value="1"/>
</dbReference>
<comment type="catalytic activity">
    <reaction evidence="2">
        <text>adenosylcob(III)inamide phosphate + GTP + H(+) = adenosylcob(III)inamide-GDP + diphosphate</text>
        <dbReference type="Rhea" id="RHEA:22712"/>
        <dbReference type="ChEBI" id="CHEBI:15378"/>
        <dbReference type="ChEBI" id="CHEBI:33019"/>
        <dbReference type="ChEBI" id="CHEBI:37565"/>
        <dbReference type="ChEBI" id="CHEBI:58502"/>
        <dbReference type="ChEBI" id="CHEBI:60487"/>
        <dbReference type="EC" id="2.7.7.62"/>
    </reaction>
</comment>
<dbReference type="STRING" id="33960.TY91_13395"/>
<dbReference type="PATRIC" id="fig|1423733.4.peg.2330"/>
<evidence type="ECO:0000313" key="20">
    <source>
        <dbReference type="EMBL" id="KRM75505.1"/>
    </source>
</evidence>
<dbReference type="UniPathway" id="UPA00148">
    <property type="reaction ID" value="UER00236"/>
</dbReference>
<evidence type="ECO:0000256" key="1">
    <source>
        <dbReference type="ARBA" id="ARBA00000312"/>
    </source>
</evidence>
<feature type="binding site" evidence="19">
    <location>
        <begin position="10"/>
        <end position="17"/>
    </location>
    <ligand>
        <name>GTP</name>
        <dbReference type="ChEBI" id="CHEBI:37565"/>
    </ligand>
</feature>
<keyword evidence="15 19" id="KW-0342">GTP-binding</keyword>
<dbReference type="GO" id="GO:0009236">
    <property type="term" value="P:cobalamin biosynthetic process"/>
    <property type="evidence" value="ECO:0007669"/>
    <property type="project" value="UniProtKB-UniPathway"/>
</dbReference>
<dbReference type="RefSeq" id="WP_054762199.1">
    <property type="nucleotide sequence ID" value="NZ_AYYR01000052.1"/>
</dbReference>
<keyword evidence="12 19" id="KW-0547">Nucleotide-binding</keyword>
<comment type="catalytic activity">
    <reaction evidence="1">
        <text>adenosylcob(III)inamide + ATP = adenosylcob(III)inamide phosphate + ADP + H(+)</text>
        <dbReference type="Rhea" id="RHEA:15769"/>
        <dbReference type="ChEBI" id="CHEBI:2480"/>
        <dbReference type="ChEBI" id="CHEBI:15378"/>
        <dbReference type="ChEBI" id="CHEBI:30616"/>
        <dbReference type="ChEBI" id="CHEBI:58502"/>
        <dbReference type="ChEBI" id="CHEBI:456216"/>
        <dbReference type="EC" id="2.7.1.156"/>
    </reaction>
</comment>
<feature type="active site" description="GMP-histidine intermediate" evidence="18">
    <location>
        <position position="52"/>
    </location>
</feature>
<accession>A0A0R2B894</accession>
<dbReference type="PANTHER" id="PTHR34848">
    <property type="match status" value="1"/>
</dbReference>
<dbReference type="EMBL" id="AYYR01000052">
    <property type="protein sequence ID" value="KRM75505.1"/>
    <property type="molecule type" value="Genomic_DNA"/>
</dbReference>
<evidence type="ECO:0000256" key="2">
    <source>
        <dbReference type="ARBA" id="ARBA00000711"/>
    </source>
</evidence>
<evidence type="ECO:0000256" key="16">
    <source>
        <dbReference type="ARBA" id="ARBA00029570"/>
    </source>
</evidence>
<dbReference type="PIRSF" id="PIRSF006135">
    <property type="entry name" value="CobU"/>
    <property type="match status" value="1"/>
</dbReference>
<dbReference type="Gene3D" id="3.40.50.300">
    <property type="entry name" value="P-loop containing nucleotide triphosphate hydrolases"/>
    <property type="match status" value="1"/>
</dbReference>
<dbReference type="AlphaFoldDB" id="A0A0R2B894"/>
<protein>
    <recommendedName>
        <fullName evidence="16">Adenosylcobinamide kinase</fullName>
        <ecNumber evidence="8">2.7.1.156</ecNumber>
        <ecNumber evidence="9">2.7.7.62</ecNumber>
    </recommendedName>
    <alternativeName>
        <fullName evidence="17">Adenosylcobinamide-phosphate guanylyltransferase</fullName>
    </alternativeName>
</protein>
<comment type="pathway">
    <text evidence="6">Cofactor biosynthesis; adenosylcobalamin biosynthesis; adenosylcobalamin from cob(II)yrinate a,c-diamide: step 5/7.</text>
</comment>
<evidence type="ECO:0000256" key="7">
    <source>
        <dbReference type="ARBA" id="ARBA00007490"/>
    </source>
</evidence>
<evidence type="ECO:0000256" key="9">
    <source>
        <dbReference type="ARBA" id="ARBA00012523"/>
    </source>
</evidence>
<comment type="function">
    <text evidence="4">Catalyzes ATP-dependent phosphorylation of adenosylcobinamide and addition of GMP to adenosylcobinamide phosphate.</text>
</comment>
<evidence type="ECO:0000256" key="13">
    <source>
        <dbReference type="ARBA" id="ARBA00022777"/>
    </source>
</evidence>
<evidence type="ECO:0000256" key="14">
    <source>
        <dbReference type="ARBA" id="ARBA00022840"/>
    </source>
</evidence>
<evidence type="ECO:0000256" key="19">
    <source>
        <dbReference type="PIRSR" id="PIRSR006135-2"/>
    </source>
</evidence>
<dbReference type="GO" id="GO:0005525">
    <property type="term" value="F:GTP binding"/>
    <property type="evidence" value="ECO:0007669"/>
    <property type="project" value="UniProtKB-KW"/>
</dbReference>
<evidence type="ECO:0000256" key="10">
    <source>
        <dbReference type="ARBA" id="ARBA00022573"/>
    </source>
</evidence>
<sequence>MSSELVLVTGGAKSGKSVFAEQSLSARAHVCYIATGVMKQPDPEMQLRIKTHQERRAAKNWATEERYSDVAGFITAHHYDSYLLDDATMLITNLFYNHAVKMAAERHLELDDAIEQMTSDDIDQVSQTIFEAWHRIVEALIATGQSMVVVTNETGLGIVPATKQTRILRDIYGQVNQRLAQAADHVYFVVSGLPQQLK</sequence>
<evidence type="ECO:0000256" key="6">
    <source>
        <dbReference type="ARBA" id="ARBA00005159"/>
    </source>
</evidence>
<evidence type="ECO:0000256" key="8">
    <source>
        <dbReference type="ARBA" id="ARBA00012016"/>
    </source>
</evidence>
<dbReference type="InterPro" id="IPR003203">
    <property type="entry name" value="CobU/CobP"/>
</dbReference>
<comment type="pathway">
    <text evidence="5">Cofactor biosynthesis; adenosylcobalamin biosynthesis; adenosylcobalamin from cob(II)yrinate a,c-diamide: step 6/7.</text>
</comment>
<dbReference type="GO" id="GO:0005524">
    <property type="term" value="F:ATP binding"/>
    <property type="evidence" value="ECO:0007669"/>
    <property type="project" value="UniProtKB-KW"/>
</dbReference>
<dbReference type="Proteomes" id="UP000051845">
    <property type="component" value="Unassembled WGS sequence"/>
</dbReference>
<dbReference type="GO" id="GO:0008820">
    <property type="term" value="F:cobinamide phosphate guanylyltransferase activity"/>
    <property type="evidence" value="ECO:0007669"/>
    <property type="project" value="UniProtKB-EC"/>
</dbReference>
<name>A0A0R2B894_SECCO</name>
<dbReference type="EC" id="2.7.1.156" evidence="8"/>
<evidence type="ECO:0000256" key="17">
    <source>
        <dbReference type="ARBA" id="ARBA00030571"/>
    </source>
</evidence>
<evidence type="ECO:0000256" key="11">
    <source>
        <dbReference type="ARBA" id="ARBA00022679"/>
    </source>
</evidence>
<feature type="binding site" evidence="19">
    <location>
        <position position="85"/>
    </location>
    <ligand>
        <name>GTP</name>
        <dbReference type="ChEBI" id="CHEBI:37565"/>
    </ligand>
</feature>
<reference evidence="20 21" key="1">
    <citation type="journal article" date="2015" name="Genome Announc.">
        <title>Expanding the biotechnology potential of lactobacilli through comparative genomics of 213 strains and associated genera.</title>
        <authorList>
            <person name="Sun Z."/>
            <person name="Harris H.M."/>
            <person name="McCann A."/>
            <person name="Guo C."/>
            <person name="Argimon S."/>
            <person name="Zhang W."/>
            <person name="Yang X."/>
            <person name="Jeffery I.B."/>
            <person name="Cooney J.C."/>
            <person name="Kagawa T.F."/>
            <person name="Liu W."/>
            <person name="Song Y."/>
            <person name="Salvetti E."/>
            <person name="Wrobel A."/>
            <person name="Rasinkangas P."/>
            <person name="Parkhill J."/>
            <person name="Rea M.C."/>
            <person name="O'Sullivan O."/>
            <person name="Ritari J."/>
            <person name="Douillard F.P."/>
            <person name="Paul Ross R."/>
            <person name="Yang R."/>
            <person name="Briner A.E."/>
            <person name="Felis G.E."/>
            <person name="de Vos W.M."/>
            <person name="Barrangou R."/>
            <person name="Klaenhammer T.R."/>
            <person name="Caufield P.W."/>
            <person name="Cui Y."/>
            <person name="Zhang H."/>
            <person name="O'Toole P.W."/>
        </authorList>
    </citation>
    <scope>NUCLEOTIDE SEQUENCE [LARGE SCALE GENOMIC DNA]</scope>
    <source>
        <strain evidence="20 21">DSM 20515</strain>
    </source>
</reference>